<dbReference type="FunFam" id="3.40.50.800:FF:000003">
    <property type="entry name" value="Threonine--tRNA ligase 2, cytoplasmic"/>
    <property type="match status" value="1"/>
</dbReference>
<evidence type="ECO:0000259" key="14">
    <source>
        <dbReference type="PROSITE" id="PS50862"/>
    </source>
</evidence>
<accession>A0A162HT66</accession>
<dbReference type="SUPFAM" id="SSF81271">
    <property type="entry name" value="TGS-like"/>
    <property type="match status" value="1"/>
</dbReference>
<keyword evidence="6" id="KW-0547">Nucleotide-binding</keyword>
<dbReference type="PROSITE" id="PS50862">
    <property type="entry name" value="AA_TRNA_LIGASE_II"/>
    <property type="match status" value="1"/>
</dbReference>
<dbReference type="InterPro" id="IPR012675">
    <property type="entry name" value="Beta-grasp_dom_sf"/>
</dbReference>
<evidence type="ECO:0000259" key="15">
    <source>
        <dbReference type="PROSITE" id="PS51880"/>
    </source>
</evidence>
<feature type="domain" description="TGS" evidence="15">
    <location>
        <begin position="72"/>
        <end position="134"/>
    </location>
</feature>
<evidence type="ECO:0000256" key="10">
    <source>
        <dbReference type="ARBA" id="ARBA00031900"/>
    </source>
</evidence>
<dbReference type="FunFam" id="3.30.930.10:FF:000019">
    <property type="entry name" value="Threonine--tRNA ligase"/>
    <property type="match status" value="1"/>
</dbReference>
<feature type="compositionally biased region" description="Basic and acidic residues" evidence="13">
    <location>
        <begin position="1"/>
        <end position="31"/>
    </location>
</feature>
<dbReference type="PRINTS" id="PR01047">
    <property type="entry name" value="TRNASYNTHTHR"/>
</dbReference>
<dbReference type="InterPro" id="IPR033728">
    <property type="entry name" value="ThrRS_core"/>
</dbReference>
<keyword evidence="5 16" id="KW-0436">Ligase</keyword>
<dbReference type="OrthoDB" id="5423599at2759"/>
<dbReference type="PANTHER" id="PTHR11451">
    <property type="entry name" value="THREONINE-TRNA LIGASE"/>
    <property type="match status" value="1"/>
</dbReference>
<dbReference type="InterPro" id="IPR012947">
    <property type="entry name" value="tRNA_SAD"/>
</dbReference>
<protein>
    <recommendedName>
        <fullName evidence="12">Probable threonine--tRNA ligase, cytoplasmic</fullName>
        <ecNumber evidence="3">6.1.1.3</ecNumber>
    </recommendedName>
    <alternativeName>
        <fullName evidence="10">Threonyl-tRNA synthetase</fullName>
    </alternativeName>
</protein>
<dbReference type="AlphaFoldDB" id="A0A162HT66"/>
<dbReference type="SUPFAM" id="SSF55681">
    <property type="entry name" value="Class II aaRS and biotin synthetases"/>
    <property type="match status" value="1"/>
</dbReference>
<keyword evidence="8" id="KW-0648">Protein biosynthesis</keyword>
<comment type="catalytic activity">
    <reaction evidence="11">
        <text>tRNA(Thr) + L-threonine + ATP = L-threonyl-tRNA(Thr) + AMP + diphosphate + H(+)</text>
        <dbReference type="Rhea" id="RHEA:24624"/>
        <dbReference type="Rhea" id="RHEA-COMP:9670"/>
        <dbReference type="Rhea" id="RHEA-COMP:9704"/>
        <dbReference type="ChEBI" id="CHEBI:15378"/>
        <dbReference type="ChEBI" id="CHEBI:30616"/>
        <dbReference type="ChEBI" id="CHEBI:33019"/>
        <dbReference type="ChEBI" id="CHEBI:57926"/>
        <dbReference type="ChEBI" id="CHEBI:78442"/>
        <dbReference type="ChEBI" id="CHEBI:78534"/>
        <dbReference type="ChEBI" id="CHEBI:456215"/>
        <dbReference type="EC" id="6.1.1.3"/>
    </reaction>
</comment>
<dbReference type="InterPro" id="IPR002320">
    <property type="entry name" value="Thr-tRNA-ligase_IIa"/>
</dbReference>
<dbReference type="Pfam" id="PF02824">
    <property type="entry name" value="TGS"/>
    <property type="match status" value="1"/>
</dbReference>
<dbReference type="Gene3D" id="3.40.50.800">
    <property type="entry name" value="Anticodon-binding domain"/>
    <property type="match status" value="1"/>
</dbReference>
<dbReference type="CDD" id="cd01667">
    <property type="entry name" value="TGS_ThrRS"/>
    <property type="match status" value="1"/>
</dbReference>
<dbReference type="Gene3D" id="3.10.20.30">
    <property type="match status" value="1"/>
</dbReference>
<dbReference type="NCBIfam" id="TIGR00418">
    <property type="entry name" value="thrS"/>
    <property type="match status" value="1"/>
</dbReference>
<evidence type="ECO:0000256" key="3">
    <source>
        <dbReference type="ARBA" id="ARBA00013163"/>
    </source>
</evidence>
<dbReference type="Proteomes" id="UP000076863">
    <property type="component" value="Unassembled WGS sequence"/>
</dbReference>
<proteinExistence type="inferred from homology"/>
<dbReference type="SUPFAM" id="SSF52954">
    <property type="entry name" value="Class II aaRS ABD-related"/>
    <property type="match status" value="1"/>
</dbReference>
<gene>
    <name evidence="16" type="ORF">BBO_04890</name>
</gene>
<dbReference type="InterPro" id="IPR002314">
    <property type="entry name" value="aa-tRNA-synt_IIb"/>
</dbReference>
<dbReference type="InterPro" id="IPR004154">
    <property type="entry name" value="Anticodon-bd"/>
</dbReference>
<keyword evidence="9" id="KW-0030">Aminoacyl-tRNA synthetase</keyword>
<dbReference type="InterPro" id="IPR045864">
    <property type="entry name" value="aa-tRNA-synth_II/BPL/LPL"/>
</dbReference>
<dbReference type="Pfam" id="PF03129">
    <property type="entry name" value="HGTP_anticodon"/>
    <property type="match status" value="1"/>
</dbReference>
<dbReference type="PROSITE" id="PS51880">
    <property type="entry name" value="TGS"/>
    <property type="match status" value="1"/>
</dbReference>
<comment type="subcellular location">
    <subcellularLocation>
        <location evidence="1">Cytoplasm</location>
    </subcellularLocation>
</comment>
<comment type="caution">
    <text evidence="16">The sequence shown here is derived from an EMBL/GenBank/DDBJ whole genome shotgun (WGS) entry which is preliminary data.</text>
</comment>
<dbReference type="SUPFAM" id="SSF55186">
    <property type="entry name" value="ThrRS/AlaRS common domain"/>
    <property type="match status" value="1"/>
</dbReference>
<evidence type="ECO:0000313" key="16">
    <source>
        <dbReference type="EMBL" id="OAA42975.1"/>
    </source>
</evidence>
<dbReference type="GO" id="GO:0005524">
    <property type="term" value="F:ATP binding"/>
    <property type="evidence" value="ECO:0007669"/>
    <property type="project" value="UniProtKB-KW"/>
</dbReference>
<evidence type="ECO:0000256" key="12">
    <source>
        <dbReference type="ARBA" id="ARBA00072369"/>
    </source>
</evidence>
<dbReference type="GO" id="GO:0005739">
    <property type="term" value="C:mitochondrion"/>
    <property type="evidence" value="ECO:0007669"/>
    <property type="project" value="TreeGrafter"/>
</dbReference>
<evidence type="ECO:0000256" key="6">
    <source>
        <dbReference type="ARBA" id="ARBA00022741"/>
    </source>
</evidence>
<sequence>MSSEKVDAAKVAEGAPKELAARPKEKKEKAPKPNKNAGLERPEPAEFIQFRLDLFDKIKARQDAEIAAKPREEITVTMPNGNETKGTSWETTPLAIAKGISKSLVERTVIAQVDGELWDLTRPLEKSCKLELLDFDHTEGKKVFWHSSAHILGEACERRFGCYLCNGPPTENPPGFYYDMANMEGQVVGDDDKKALETLSSSIIKEKQPFERLEMTKDELLEMFKYSKYKEYFIQQRVPDGTKSTVYRCGPLIDLCRGPHVPNTGNIKAFAVLRSSAAYWLGDSKNESVQRIAGVSFPDKKALEEHKTFLAEAAKRNHRKIGTDQKLFFFDEVSPGSTFFLPHGARIYNTLMDVIKAEYRKREFQEVMTPNVYKSELWKTSGHWGHYAENMFTFEVEKEQYGMKPMNCPGHCKIFSHADVNYKDLPWRMADFGVLHRNEFSGALSGLTRVRRFQQDDAHIFCTVAQIRDEIVGCFDFLDSIYSLFGFEYKLKLSTRPEKYIGDVAVWDMAEAKLTEALDAFTTKIGSKWELNPGDGAFYGPKIDITVYDALRREFQCGTIQLDFNLPKRFKLRYVAGKDEDAPGGGDAEPDLPAGYARPVMVHRAVLGSVERMFAILTEHFAGKWPFWLSPRQVLVVPIMPAVNDYAVEVQYVFKKQGLYVDVDLSGNTFQKKIRTGQLEQYNFIFVVGAEEEKSRTVNIRNRDDQATQSKGELVPLQEALDQLIKLKDERRRVSKF</sequence>
<dbReference type="Pfam" id="PF07973">
    <property type="entry name" value="tRNA_SAD"/>
    <property type="match status" value="1"/>
</dbReference>
<dbReference type="EMBL" id="AZHA01000013">
    <property type="protein sequence ID" value="OAA42975.1"/>
    <property type="molecule type" value="Genomic_DNA"/>
</dbReference>
<evidence type="ECO:0000256" key="5">
    <source>
        <dbReference type="ARBA" id="ARBA00022598"/>
    </source>
</evidence>
<reference evidence="16 17" key="1">
    <citation type="journal article" date="2016" name="Genome Biol. Evol.">
        <title>Divergent and convergent evolution of fungal pathogenicity.</title>
        <authorList>
            <person name="Shang Y."/>
            <person name="Xiao G."/>
            <person name="Zheng P."/>
            <person name="Cen K."/>
            <person name="Zhan S."/>
            <person name="Wang C."/>
        </authorList>
    </citation>
    <scope>NUCLEOTIDE SEQUENCE [LARGE SCALE GENOMIC DNA]</scope>
    <source>
        <strain evidence="16 17">RCEF 3172</strain>
    </source>
</reference>
<evidence type="ECO:0000256" key="11">
    <source>
        <dbReference type="ARBA" id="ARBA00049515"/>
    </source>
</evidence>
<dbReference type="HAMAP" id="MF_00184">
    <property type="entry name" value="Thr_tRNA_synth"/>
    <property type="match status" value="1"/>
</dbReference>
<dbReference type="SMART" id="SM00863">
    <property type="entry name" value="tRNA_SAD"/>
    <property type="match status" value="1"/>
</dbReference>
<feature type="domain" description="Aminoacyl-transfer RNA synthetases class-II family profile" evidence="14">
    <location>
        <begin position="331"/>
        <end position="626"/>
    </location>
</feature>
<feature type="region of interest" description="Disordered" evidence="13">
    <location>
        <begin position="1"/>
        <end position="43"/>
    </location>
</feature>
<dbReference type="Gene3D" id="3.30.930.10">
    <property type="entry name" value="Bira Bifunctional Protein, Domain 2"/>
    <property type="match status" value="1"/>
</dbReference>
<dbReference type="CDD" id="cd00860">
    <property type="entry name" value="ThrRS_anticodon"/>
    <property type="match status" value="1"/>
</dbReference>
<evidence type="ECO:0000256" key="8">
    <source>
        <dbReference type="ARBA" id="ARBA00022917"/>
    </source>
</evidence>
<evidence type="ECO:0000256" key="4">
    <source>
        <dbReference type="ARBA" id="ARBA00022490"/>
    </source>
</evidence>
<evidence type="ECO:0000256" key="9">
    <source>
        <dbReference type="ARBA" id="ARBA00023146"/>
    </source>
</evidence>
<dbReference type="InterPro" id="IPR036621">
    <property type="entry name" value="Anticodon-bd_dom_sf"/>
</dbReference>
<organism evidence="16 17">
    <name type="scientific">Beauveria brongniartii RCEF 3172</name>
    <dbReference type="NCBI Taxonomy" id="1081107"/>
    <lineage>
        <taxon>Eukaryota</taxon>
        <taxon>Fungi</taxon>
        <taxon>Dikarya</taxon>
        <taxon>Ascomycota</taxon>
        <taxon>Pezizomycotina</taxon>
        <taxon>Sordariomycetes</taxon>
        <taxon>Hypocreomycetidae</taxon>
        <taxon>Hypocreales</taxon>
        <taxon>Cordycipitaceae</taxon>
        <taxon>Beauveria</taxon>
        <taxon>Beauveria brongniartii</taxon>
    </lineage>
</organism>
<dbReference type="InterPro" id="IPR018163">
    <property type="entry name" value="Thr/Ala-tRNA-synth_IIc_edit"/>
</dbReference>
<keyword evidence="4" id="KW-0963">Cytoplasm</keyword>
<evidence type="ECO:0000256" key="2">
    <source>
        <dbReference type="ARBA" id="ARBA00008226"/>
    </source>
</evidence>
<dbReference type="FunFam" id="3.10.20.30:FF:000006">
    <property type="entry name" value="Threonine--tRNA ligase, cytoplasmic"/>
    <property type="match status" value="1"/>
</dbReference>
<dbReference type="GO" id="GO:0006435">
    <property type="term" value="P:threonyl-tRNA aminoacylation"/>
    <property type="evidence" value="ECO:0007669"/>
    <property type="project" value="InterPro"/>
</dbReference>
<dbReference type="InterPro" id="IPR012676">
    <property type="entry name" value="TGS-like"/>
</dbReference>
<name>A0A162HT66_9HYPO</name>
<dbReference type="InterPro" id="IPR006195">
    <property type="entry name" value="aa-tRNA-synth_II"/>
</dbReference>
<dbReference type="CDD" id="cd00771">
    <property type="entry name" value="ThrRS_core"/>
    <property type="match status" value="1"/>
</dbReference>
<evidence type="ECO:0000256" key="13">
    <source>
        <dbReference type="SAM" id="MobiDB-lite"/>
    </source>
</evidence>
<dbReference type="PANTHER" id="PTHR11451:SF46">
    <property type="entry name" value="THREONINE--TRNA LIGASE"/>
    <property type="match status" value="1"/>
</dbReference>
<dbReference type="GO" id="GO:0004829">
    <property type="term" value="F:threonine-tRNA ligase activity"/>
    <property type="evidence" value="ECO:0007669"/>
    <property type="project" value="UniProtKB-EC"/>
</dbReference>
<dbReference type="EC" id="6.1.1.3" evidence="3"/>
<dbReference type="InterPro" id="IPR047246">
    <property type="entry name" value="ThrRS_anticodon"/>
</dbReference>
<comment type="similarity">
    <text evidence="2">Belongs to the class-II aminoacyl-tRNA synthetase family.</text>
</comment>
<dbReference type="InterPro" id="IPR004095">
    <property type="entry name" value="TGS"/>
</dbReference>
<dbReference type="Pfam" id="PF00587">
    <property type="entry name" value="tRNA-synt_2b"/>
    <property type="match status" value="1"/>
</dbReference>
<dbReference type="Gene3D" id="3.30.980.10">
    <property type="entry name" value="Threonyl-trna Synthetase, Chain A, domain 2"/>
    <property type="match status" value="1"/>
</dbReference>
<keyword evidence="7" id="KW-0067">ATP-binding</keyword>
<dbReference type="FunFam" id="3.30.980.10:FF:000005">
    <property type="entry name" value="Threonyl-tRNA synthetase, mitochondrial"/>
    <property type="match status" value="1"/>
</dbReference>
<evidence type="ECO:0000256" key="1">
    <source>
        <dbReference type="ARBA" id="ARBA00004496"/>
    </source>
</evidence>
<evidence type="ECO:0000313" key="17">
    <source>
        <dbReference type="Proteomes" id="UP000076863"/>
    </source>
</evidence>
<keyword evidence="17" id="KW-1185">Reference proteome</keyword>
<evidence type="ECO:0000256" key="7">
    <source>
        <dbReference type="ARBA" id="ARBA00022840"/>
    </source>
</evidence>